<dbReference type="EMBL" id="LR796759">
    <property type="protein sequence ID" value="CAB4164652.1"/>
    <property type="molecule type" value="Genomic_DNA"/>
</dbReference>
<organism evidence="1">
    <name type="scientific">uncultured Caudovirales phage</name>
    <dbReference type="NCBI Taxonomy" id="2100421"/>
    <lineage>
        <taxon>Viruses</taxon>
        <taxon>Duplodnaviria</taxon>
        <taxon>Heunggongvirae</taxon>
        <taxon>Uroviricota</taxon>
        <taxon>Caudoviricetes</taxon>
        <taxon>Peduoviridae</taxon>
        <taxon>Maltschvirus</taxon>
        <taxon>Maltschvirus maltsch</taxon>
    </lineage>
</organism>
<reference evidence="1" key="1">
    <citation type="submission" date="2020-04" db="EMBL/GenBank/DDBJ databases">
        <authorList>
            <person name="Chiriac C."/>
            <person name="Salcher M."/>
            <person name="Ghai R."/>
            <person name="Kavagutti S V."/>
        </authorList>
    </citation>
    <scope>NUCLEOTIDE SEQUENCE</scope>
</reference>
<accession>A0A6J5P0N1</accession>
<sequence>MTGIVQQNPYLREQRQFPFDDLRMLANQCDQAYIDVANKVNCRVIGNYAVNLFSVTGEKYFLQGQPKPQQVLRQVFTFTGAGNVPHGINTSTVTAFINCYGEYTDGTNFYGAIYGSSVAIAGQVSFYISPTNIVVIVDAGAPAFTSGLIVLSWISQF</sequence>
<protein>
    <submittedName>
        <fullName evidence="1">Uncharacterized protein</fullName>
    </submittedName>
</protein>
<gene>
    <name evidence="1" type="ORF">UFOVP816_59</name>
</gene>
<evidence type="ECO:0000313" key="1">
    <source>
        <dbReference type="EMBL" id="CAB4164652.1"/>
    </source>
</evidence>
<proteinExistence type="predicted"/>
<name>A0A6J5P0N1_9CAUD</name>